<sequence>VLEAVSGGDLSIFGSDTAPVVNSTGPGSGESNVPLNRSLEIYFSTAMDKNSVQGSFIIFPPVSGMFIWDDSGTSVIFDPDTDLDPIQFYTVTISTGAKDSDGIAMEVKYDWSFLTGSGIDSTPPMVNSEYPADGSIDVSIGSIISVTFDEPMDQASINAGTFKVDDEYAVNISGSLSYSGNTETFTLDSALSYDTSYTVTVTSGVRDTAGNGLAGDHIWNFTTTATVDVTPPVINIVNPIGGMGDVPITTNITVAYSEPMDKISAESAFTLSDVVLPINGTFSWTGDTMLFNPAGDLKYTTAYTINIGAGAKDISGNSISAPYSSVFTTGVFQLVLVGETDDGMYGGPGDSDWRTKKLDSAKLEDTYWDKTFGNAHQDYPTSSTVDSSGNIYVAGIYDGLTGSGEQVQVTVMPDFSGSLNGRYFIVNFRRDPKDNEESYYVWYNVNGTSSDPDISGMQGIKINISENAPANVVAGMTSDQLNYYDGVSAVWAVDIVAIMMDAFVDVTNASDGDTGFLISTVQQGFGAYDYQWWIKKFDPYGNEVMTNWDKRITVGTEADGVMEDFAPVTVVTDSNNNVYVSGWVWNGVGSFFDWMIKKYDSNGNEITANWNKIFPGNGFWDFPTGMAVDSSNNIYVIGAYHNDPLMEGKEDVDWWIKKFDADGNEDMTNWNKIFDGGFNYIDAPMAVAVDSSDNVYVAGVFADAPAGTPEITDIYTVGDVTGNLGGTYFTLD</sequence>
<reference evidence="3" key="1">
    <citation type="journal article" date="2015" name="Nature">
        <title>Complex archaea that bridge the gap between prokaryotes and eukaryotes.</title>
        <authorList>
            <person name="Spang A."/>
            <person name="Saw J.H."/>
            <person name="Jorgensen S.L."/>
            <person name="Zaremba-Niedzwiedzka K."/>
            <person name="Martijn J."/>
            <person name="Lind A.E."/>
            <person name="van Eijk R."/>
            <person name="Schleper C."/>
            <person name="Guy L."/>
            <person name="Ettema T.J."/>
        </authorList>
    </citation>
    <scope>NUCLEOTIDE SEQUENCE</scope>
</reference>
<dbReference type="SUPFAM" id="SSF101898">
    <property type="entry name" value="NHL repeat"/>
    <property type="match status" value="1"/>
</dbReference>
<name>A0A0F9HD18_9ZZZZ</name>
<dbReference type="AlphaFoldDB" id="A0A0F9HD18"/>
<dbReference type="InterPro" id="IPR032812">
    <property type="entry name" value="SbsA_Ig"/>
</dbReference>
<feature type="domain" description="SbsA Ig-like" evidence="2">
    <location>
        <begin position="120"/>
        <end position="223"/>
    </location>
</feature>
<dbReference type="InterPro" id="IPR052918">
    <property type="entry name" value="Motility_Chemotaxis_Reg"/>
</dbReference>
<dbReference type="PANTHER" id="PTHR35580:SF1">
    <property type="entry name" value="PHYTASE-LIKE DOMAIN-CONTAINING PROTEIN"/>
    <property type="match status" value="1"/>
</dbReference>
<feature type="domain" description="SbsA Ig-like" evidence="2">
    <location>
        <begin position="16"/>
        <end position="115"/>
    </location>
</feature>
<feature type="non-terminal residue" evidence="3">
    <location>
        <position position="732"/>
    </location>
</feature>
<organism evidence="3">
    <name type="scientific">marine sediment metagenome</name>
    <dbReference type="NCBI Taxonomy" id="412755"/>
    <lineage>
        <taxon>unclassified sequences</taxon>
        <taxon>metagenomes</taxon>
        <taxon>ecological metagenomes</taxon>
    </lineage>
</organism>
<evidence type="ECO:0000259" key="2">
    <source>
        <dbReference type="Pfam" id="PF13205"/>
    </source>
</evidence>
<evidence type="ECO:0000256" key="1">
    <source>
        <dbReference type="ARBA" id="ARBA00022729"/>
    </source>
</evidence>
<keyword evidence="1" id="KW-0732">Signal</keyword>
<evidence type="ECO:0000313" key="3">
    <source>
        <dbReference type="EMBL" id="KKL79570.1"/>
    </source>
</evidence>
<dbReference type="PANTHER" id="PTHR35580">
    <property type="entry name" value="CELL SURFACE GLYCOPROTEIN (S-LAYER PROTEIN)-LIKE PROTEIN"/>
    <property type="match status" value="1"/>
</dbReference>
<accession>A0A0F9HD18</accession>
<comment type="caution">
    <text evidence="3">The sequence shown here is derived from an EMBL/GenBank/DDBJ whole genome shotgun (WGS) entry which is preliminary data.</text>
</comment>
<proteinExistence type="predicted"/>
<dbReference type="EMBL" id="LAZR01023131">
    <property type="protein sequence ID" value="KKL79570.1"/>
    <property type="molecule type" value="Genomic_DNA"/>
</dbReference>
<dbReference type="Gene3D" id="2.60.40.1220">
    <property type="match status" value="1"/>
</dbReference>
<gene>
    <name evidence="3" type="ORF">LCGC14_2013490</name>
</gene>
<feature type="non-terminal residue" evidence="3">
    <location>
        <position position="1"/>
    </location>
</feature>
<dbReference type="Gene3D" id="2.60.40.3710">
    <property type="match status" value="2"/>
</dbReference>
<protein>
    <recommendedName>
        <fullName evidence="2">SbsA Ig-like domain-containing protein</fullName>
    </recommendedName>
</protein>
<dbReference type="InterPro" id="IPR014755">
    <property type="entry name" value="Cu-Rt/internalin_Ig-like"/>
</dbReference>
<feature type="domain" description="SbsA Ig-like" evidence="2">
    <location>
        <begin position="228"/>
        <end position="329"/>
    </location>
</feature>
<dbReference type="Gene3D" id="2.120.10.30">
    <property type="entry name" value="TolB, C-terminal domain"/>
    <property type="match status" value="1"/>
</dbReference>
<dbReference type="InterPro" id="IPR011042">
    <property type="entry name" value="6-blade_b-propeller_TolB-like"/>
</dbReference>
<dbReference type="Pfam" id="PF13205">
    <property type="entry name" value="Big_5"/>
    <property type="match status" value="3"/>
</dbReference>